<comment type="similarity">
    <text evidence="1">Belongs to the TEL2 family.</text>
</comment>
<proteinExistence type="inferred from homology"/>
<dbReference type="EMBL" id="QKWK01000005">
    <property type="protein sequence ID" value="TXT10866.1"/>
    <property type="molecule type" value="Genomic_DNA"/>
</dbReference>
<dbReference type="OrthoDB" id="10254187at2759"/>
<feature type="region of interest" description="Disordered" evidence="2">
    <location>
        <begin position="558"/>
        <end position="621"/>
    </location>
</feature>
<dbReference type="InterPro" id="IPR051970">
    <property type="entry name" value="TEL2_Regulation"/>
</dbReference>
<name>A0A7D8V232_VANHU</name>
<dbReference type="AlphaFoldDB" id="A0A7D8V232"/>
<dbReference type="PANTHER" id="PTHR15830:SF10">
    <property type="entry name" value="TELOMERE LENGTH REGULATION PROTEIN TEL2 HOMOLOG"/>
    <property type="match status" value="1"/>
</dbReference>
<dbReference type="GO" id="GO:0051879">
    <property type="term" value="F:Hsp90 protein binding"/>
    <property type="evidence" value="ECO:0007669"/>
    <property type="project" value="TreeGrafter"/>
</dbReference>
<dbReference type="Pfam" id="PF10193">
    <property type="entry name" value="Telomere_reg-2"/>
    <property type="match status" value="1"/>
</dbReference>
<sequence>MPDDEAAAALRSLRDALRAGPTDADSFTFALSAALDALGLSPTSIAAAPGAVRAIGRHLPGVQQALLSVLPTFLPVLDARGRALVDAFFVPLKSPDTLPAARAVALATYLNLSGMLAPAPPAPLPAEARAFVLATLGALAASYPLDDVYWAAVGAELAWDDGLRAAASLPAKAANAVGRWRGDGWAGDVPPALVPRAYFDALVRRLEGLSYELAQAGEKELGAVRKAYAKLTALGLLTPPTLEAGPTPAFFPPFLAPALAHLHPADGSPLPPYPAQFFPSLLLPLPTSTLTTFVDSLAQHLTFRLASASSPLEPDVPDERVRRAAVVLAEFLGHAAVGSDAWTALLQTLVKTASGEDMPKVALRRSVVAWAARGGVSAAKQLIDRVMDVWSDPKQIKFGLYGQLFGLTHTLILALSLLPQYDPYLIGLAGRAQFMQAVQAFLSHPDPKIRRLGMLVAEILSELTIVDSGEEGPTEDETMAELQADLEDDSMGEGPRKRNRKPVKARRLKFTGMWDGSGDGKDECRWLRQSLGVKDGDAALSPDPTGAAWLLGWDRSVEPEPEASKPTVVELPSPKLEPRGRKHQSRPKIVMLDDDQAADPLDGYAESDPGSSRSPSPTPSFLEEVAADPTLAIDATKKKKLKRPVYVRQLVELLRDKEKPESIEMGLEWGEGLVRAKRNFGGEVVENAVDVAQAAISLSDPYHLDDFEKKRQGLVTALVACSPRNVPPFLAEQYFSASYSLLQKSVMLTALAMGARELAGLPVPDPPRTTRRVDFPSKTLPPALHKKYITPQDQPQAQQGQLEYAADDMRNLLLSKGARQGEETVPELARQRRLRVGEPARRKVAEEGSLAASQMSTTSAQAPVASFSSVAAEFFILPLINRFWEYFQDASVRETRAIASGGRYRGAGTGLVLSPMALEKFLLTLALLIHAARHAPTFLAVLAPAALELATTVGARHQATPDLDGEVDGSPQAQVVSAALGLALAALDTAVDLDKGRTFALDAPALVLGAGEWAHAVFEAQSGGGERAAGGREGRVRAAAAGVVVKVAEIGEAFGGLGGGVGR</sequence>
<dbReference type="InterPro" id="IPR019337">
    <property type="entry name" value="Telomere_length_regulation_dom"/>
</dbReference>
<feature type="domain" description="Telomere length regulation protein conserved" evidence="3">
    <location>
        <begin position="644"/>
        <end position="755"/>
    </location>
</feature>
<comment type="caution">
    <text evidence="4">The sequence shown here is derived from an EMBL/GenBank/DDBJ whole genome shotgun (WGS) entry which is preliminary data.</text>
</comment>
<dbReference type="GO" id="GO:0005829">
    <property type="term" value="C:cytosol"/>
    <property type="evidence" value="ECO:0007669"/>
    <property type="project" value="TreeGrafter"/>
</dbReference>
<evidence type="ECO:0000256" key="2">
    <source>
        <dbReference type="SAM" id="MobiDB-lite"/>
    </source>
</evidence>
<accession>A0A7D8V232</accession>
<protein>
    <recommendedName>
        <fullName evidence="3">Telomere length regulation protein conserved domain-containing protein</fullName>
    </recommendedName>
</protein>
<dbReference type="Proteomes" id="UP000473826">
    <property type="component" value="Unassembled WGS sequence"/>
</dbReference>
<dbReference type="Gene3D" id="1.25.40.720">
    <property type="entry name" value="Telomere length regulation protein 2, C-terminal domain"/>
    <property type="match status" value="1"/>
</dbReference>
<evidence type="ECO:0000259" key="3">
    <source>
        <dbReference type="Pfam" id="PF10193"/>
    </source>
</evidence>
<dbReference type="PANTHER" id="PTHR15830">
    <property type="entry name" value="TELOMERE LENGTH REGULATION PROTEIN TEL2 FAMILY MEMBER"/>
    <property type="match status" value="1"/>
</dbReference>
<evidence type="ECO:0000256" key="1">
    <source>
        <dbReference type="ARBA" id="ARBA00006133"/>
    </source>
</evidence>
<evidence type="ECO:0000313" key="5">
    <source>
        <dbReference type="Proteomes" id="UP000473826"/>
    </source>
</evidence>
<dbReference type="GO" id="GO:0051083">
    <property type="term" value="P:'de novo' cotranslational protein folding"/>
    <property type="evidence" value="ECO:0007669"/>
    <property type="project" value="TreeGrafter"/>
</dbReference>
<dbReference type="GO" id="GO:0042162">
    <property type="term" value="F:telomeric DNA binding"/>
    <property type="evidence" value="ECO:0007669"/>
    <property type="project" value="TreeGrafter"/>
</dbReference>
<organism evidence="4 5">
    <name type="scientific">Vanrija humicola</name>
    <name type="common">Yeast</name>
    <name type="synonym">Cryptococcus humicola</name>
    <dbReference type="NCBI Taxonomy" id="5417"/>
    <lineage>
        <taxon>Eukaryota</taxon>
        <taxon>Fungi</taxon>
        <taxon>Dikarya</taxon>
        <taxon>Basidiomycota</taxon>
        <taxon>Agaricomycotina</taxon>
        <taxon>Tremellomycetes</taxon>
        <taxon>Trichosporonales</taxon>
        <taxon>Trichosporonaceae</taxon>
        <taxon>Vanrija</taxon>
    </lineage>
</organism>
<evidence type="ECO:0000313" key="4">
    <source>
        <dbReference type="EMBL" id="TXT10866.1"/>
    </source>
</evidence>
<reference evidence="4 5" key="1">
    <citation type="journal article" date="2019" name="PLoS Genet.">
        <title>Convergent evolution of linked mating-type loci in basidiomycete fungi.</title>
        <authorList>
            <person name="Sun S."/>
            <person name="Coelho M.A."/>
            <person name="Heitman J."/>
            <person name="Nowrousian M."/>
        </authorList>
    </citation>
    <scope>NUCLEOTIDE SEQUENCE [LARGE SCALE GENOMIC DNA]</scope>
    <source>
        <strain evidence="4 5">CBS 4282</strain>
    </source>
</reference>
<dbReference type="InterPro" id="IPR038528">
    <property type="entry name" value="TEL2_C_sf"/>
</dbReference>
<keyword evidence="5" id="KW-1185">Reference proteome</keyword>
<gene>
    <name evidence="4" type="ORF">VHUM_02371</name>
</gene>